<dbReference type="GO" id="GO:0033615">
    <property type="term" value="P:mitochondrial proton-transporting ATP synthase complex assembly"/>
    <property type="evidence" value="ECO:0007669"/>
    <property type="project" value="TreeGrafter"/>
</dbReference>
<dbReference type="STRING" id="133385.A0A2T9YIX0"/>
<comment type="similarity">
    <text evidence="2">Belongs to the ATP12 family.</text>
</comment>
<evidence type="ECO:0000256" key="5">
    <source>
        <dbReference type="ARBA" id="ARBA00023186"/>
    </source>
</evidence>
<comment type="subcellular location">
    <subcellularLocation>
        <location evidence="1">Mitochondrion</location>
    </subcellularLocation>
</comment>
<evidence type="ECO:0000256" key="2">
    <source>
        <dbReference type="ARBA" id="ARBA00008231"/>
    </source>
</evidence>
<dbReference type="InterPro" id="IPR042272">
    <property type="entry name" value="ATP12_ATP_synth-F1-assembly_N"/>
</dbReference>
<dbReference type="PANTHER" id="PTHR21013:SF10">
    <property type="entry name" value="ATP SYNTHASE MITOCHONDRIAL F1 COMPLEX ASSEMBLY FACTOR 2"/>
    <property type="match status" value="1"/>
</dbReference>
<evidence type="ECO:0000256" key="3">
    <source>
        <dbReference type="ARBA" id="ARBA00022946"/>
    </source>
</evidence>
<dbReference type="Gene3D" id="3.30.2180.10">
    <property type="entry name" value="ATP12-like"/>
    <property type="match status" value="1"/>
</dbReference>
<dbReference type="SUPFAM" id="SSF160909">
    <property type="entry name" value="ATP12-like"/>
    <property type="match status" value="1"/>
</dbReference>
<reference evidence="6 7" key="1">
    <citation type="journal article" date="2018" name="MBio">
        <title>Comparative Genomics Reveals the Core Gene Toolbox for the Fungus-Insect Symbiosis.</title>
        <authorList>
            <person name="Wang Y."/>
            <person name="Stata M."/>
            <person name="Wang W."/>
            <person name="Stajich J.E."/>
            <person name="White M.M."/>
            <person name="Moncalvo J.M."/>
        </authorList>
    </citation>
    <scope>NUCLEOTIDE SEQUENCE [LARGE SCALE GENOMIC DNA]</scope>
    <source>
        <strain evidence="6 7">SWE-8-4</strain>
    </source>
</reference>
<dbReference type="PANTHER" id="PTHR21013">
    <property type="entry name" value="ATP SYNTHASE MITOCHONDRIAL F1 COMPLEX ASSEMBLY FACTOR 2/ATP12 PROTEIN, MITOCHONDRIAL PRECURSOR"/>
    <property type="match status" value="1"/>
</dbReference>
<organism evidence="6 7">
    <name type="scientific">Smittium simulii</name>
    <dbReference type="NCBI Taxonomy" id="133385"/>
    <lineage>
        <taxon>Eukaryota</taxon>
        <taxon>Fungi</taxon>
        <taxon>Fungi incertae sedis</taxon>
        <taxon>Zoopagomycota</taxon>
        <taxon>Kickxellomycotina</taxon>
        <taxon>Harpellomycetes</taxon>
        <taxon>Harpellales</taxon>
        <taxon>Legeriomycetaceae</taxon>
        <taxon>Smittium</taxon>
    </lineage>
</organism>
<gene>
    <name evidence="6" type="ORF">BB561_003936</name>
</gene>
<dbReference type="Pfam" id="PF07542">
    <property type="entry name" value="ATP12"/>
    <property type="match status" value="1"/>
</dbReference>
<keyword evidence="7" id="KW-1185">Reference proteome</keyword>
<keyword evidence="3" id="KW-0809">Transit peptide</keyword>
<evidence type="ECO:0000256" key="1">
    <source>
        <dbReference type="ARBA" id="ARBA00004173"/>
    </source>
</evidence>
<evidence type="ECO:0000256" key="4">
    <source>
        <dbReference type="ARBA" id="ARBA00023128"/>
    </source>
</evidence>
<name>A0A2T9YIX0_9FUNG</name>
<keyword evidence="5" id="KW-0143">Chaperone</keyword>
<evidence type="ECO:0008006" key="8">
    <source>
        <dbReference type="Google" id="ProtNLM"/>
    </source>
</evidence>
<comment type="caution">
    <text evidence="6">The sequence shown here is derived from an EMBL/GenBank/DDBJ whole genome shotgun (WGS) entry which is preliminary data.</text>
</comment>
<sequence length="264" mass="30008">MYLITRLKYIQRFTNNVQKKALSKYYFSTYSQQAQASEDNKTAAPNLERFWKASTVESCDEGFKVKIDTRYLKTTKGTPLIFSKNQEICAALVAAEWESQKKTISAHSLPLTSIVFRSVDGMSTQDERTKITNDLIKYFKTDTILFQNDYPEKLVDLQAKCWAPIIDWANEKFQVQINVFTSLFNTVQNKNAVDKLLEYSNGFSPLKLAALVEGRISVEEAAKAARIEAISQSKYWGSFENAHEMDEALLTRDLGAISCSLIES</sequence>
<dbReference type="OrthoDB" id="5673at2759"/>
<dbReference type="Proteomes" id="UP000245383">
    <property type="component" value="Unassembled WGS sequence"/>
</dbReference>
<dbReference type="GO" id="GO:0005739">
    <property type="term" value="C:mitochondrion"/>
    <property type="evidence" value="ECO:0007669"/>
    <property type="project" value="UniProtKB-SubCell"/>
</dbReference>
<keyword evidence="4" id="KW-0496">Mitochondrion</keyword>
<protein>
    <recommendedName>
        <fullName evidence="8">ATP synthase mitochondrial F1 complex assembly factor 2</fullName>
    </recommendedName>
</protein>
<dbReference type="InterPro" id="IPR023335">
    <property type="entry name" value="ATP12_ortho_dom_sf"/>
</dbReference>
<dbReference type="InterPro" id="IPR011419">
    <property type="entry name" value="ATP12_ATP_synth-F1-assembly"/>
</dbReference>
<dbReference type="AlphaFoldDB" id="A0A2T9YIX0"/>
<proteinExistence type="inferred from homology"/>
<evidence type="ECO:0000313" key="7">
    <source>
        <dbReference type="Proteomes" id="UP000245383"/>
    </source>
</evidence>
<evidence type="ECO:0000313" key="6">
    <source>
        <dbReference type="EMBL" id="PVU92281.1"/>
    </source>
</evidence>
<accession>A0A2T9YIX0</accession>
<dbReference type="EMBL" id="MBFR01000168">
    <property type="protein sequence ID" value="PVU92281.1"/>
    <property type="molecule type" value="Genomic_DNA"/>
</dbReference>
<dbReference type="Gene3D" id="1.10.3580.10">
    <property type="entry name" value="ATP12 ATPase"/>
    <property type="match status" value="1"/>
</dbReference>